<dbReference type="Gene3D" id="3.40.50.2300">
    <property type="match status" value="2"/>
</dbReference>
<dbReference type="OrthoDB" id="4502276at2"/>
<dbReference type="InterPro" id="IPR028082">
    <property type="entry name" value="Peripla_BP_I"/>
</dbReference>
<dbReference type="EMBL" id="LZSO01000013">
    <property type="protein sequence ID" value="OBB31844.1"/>
    <property type="molecule type" value="Genomic_DNA"/>
</dbReference>
<evidence type="ECO:0000313" key="5">
    <source>
        <dbReference type="Proteomes" id="UP000093902"/>
    </source>
</evidence>
<reference evidence="5" key="1">
    <citation type="submission" date="2016-06" db="EMBL/GenBank/DDBJ databases">
        <authorList>
            <person name="Sutton G."/>
            <person name="Brinkac L."/>
            <person name="Sanka R."/>
            <person name="Adams M."/>
            <person name="Lau E."/>
            <person name="Mehaffy C."/>
            <person name="Tameris M."/>
            <person name="Hatherill M."/>
            <person name="Hanekom W."/>
            <person name="Mahomed H."/>
            <person name="Mcshane H."/>
        </authorList>
    </citation>
    <scope>NUCLEOTIDE SEQUENCE [LARGE SCALE GENOMIC DNA]</scope>
    <source>
        <strain evidence="5">852002-51209_SCH5440388</strain>
    </source>
</reference>
<dbReference type="AlphaFoldDB" id="A0A1A0RDP9"/>
<dbReference type="PANTHER" id="PTHR30483:SF6">
    <property type="entry name" value="PERIPLASMIC BINDING PROTEIN OF ABC TRANSPORTER FOR NATURAL AMINO ACIDS"/>
    <property type="match status" value="1"/>
</dbReference>
<accession>A0A1A0RDP9</accession>
<dbReference type="Proteomes" id="UP000093902">
    <property type="component" value="Unassembled WGS sequence"/>
</dbReference>
<dbReference type="Pfam" id="PF13458">
    <property type="entry name" value="Peripla_BP_6"/>
    <property type="match status" value="1"/>
</dbReference>
<gene>
    <name evidence="4" type="ORF">A5792_14210</name>
</gene>
<organism evidence="4 5">
    <name type="scientific">Mycolicibacterium peregrinum</name>
    <name type="common">Mycobacterium peregrinum</name>
    <dbReference type="NCBI Taxonomy" id="43304"/>
    <lineage>
        <taxon>Bacteria</taxon>
        <taxon>Bacillati</taxon>
        <taxon>Actinomycetota</taxon>
        <taxon>Actinomycetes</taxon>
        <taxon>Mycobacteriales</taxon>
        <taxon>Mycobacteriaceae</taxon>
        <taxon>Mycolicibacterium</taxon>
    </lineage>
</organism>
<sequence>MYRRVSLAPDNLEAPVAGLTPARIGLLIDYLDEDHGYDANVLPALQLVADEYLESGILERPVEFVIRAVQGLPKGSFRAVRDAFFGLVEQDALVIFGPWVSENGVALRPYVEGLAEVPIITMAASESMLGEWVFGLPAGSMEEEPIIMATVAALDGCRTVGLAFEDSLIGREYLRTAREACRDVGLTITAEVGIPQVEREKRTAVTVLAAHQPDAIMHVGFGLGIIGMNAALEGIGWMPPRYTTTAFEFAATSQWWREQLAGWIGLDQYDERNQTGQAFLDRFERAHGHRPEYFFPLYCYDVGRLMMTALADARPLTGPAVREALERIKMLPAATGAPGTRMRFGKFIRHGWVGSEFLVARRVLPDGSASVLHATIEGHVSGPVVDR</sequence>
<protein>
    <recommendedName>
        <fullName evidence="3">Leucine-binding protein domain-containing protein</fullName>
    </recommendedName>
</protein>
<feature type="domain" description="Leucine-binding protein" evidence="3">
    <location>
        <begin position="42"/>
        <end position="353"/>
    </location>
</feature>
<dbReference type="InterPro" id="IPR051010">
    <property type="entry name" value="BCAA_transport"/>
</dbReference>
<evidence type="ECO:0000256" key="1">
    <source>
        <dbReference type="ARBA" id="ARBA00010062"/>
    </source>
</evidence>
<evidence type="ECO:0000313" key="4">
    <source>
        <dbReference type="EMBL" id="OBB31844.1"/>
    </source>
</evidence>
<name>A0A1A0RDP9_MYCPR</name>
<proteinExistence type="inferred from homology"/>
<evidence type="ECO:0000259" key="3">
    <source>
        <dbReference type="Pfam" id="PF13458"/>
    </source>
</evidence>
<dbReference type="PANTHER" id="PTHR30483">
    <property type="entry name" value="LEUCINE-SPECIFIC-BINDING PROTEIN"/>
    <property type="match status" value="1"/>
</dbReference>
<comment type="caution">
    <text evidence="4">The sequence shown here is derived from an EMBL/GenBank/DDBJ whole genome shotgun (WGS) entry which is preliminary data.</text>
</comment>
<keyword evidence="2" id="KW-0732">Signal</keyword>
<evidence type="ECO:0000256" key="2">
    <source>
        <dbReference type="ARBA" id="ARBA00022729"/>
    </source>
</evidence>
<dbReference type="SUPFAM" id="SSF53822">
    <property type="entry name" value="Periplasmic binding protein-like I"/>
    <property type="match status" value="1"/>
</dbReference>
<dbReference type="InterPro" id="IPR028081">
    <property type="entry name" value="Leu-bd"/>
</dbReference>
<dbReference type="RefSeq" id="WP_064931250.1">
    <property type="nucleotide sequence ID" value="NZ_LZSO01000013.1"/>
</dbReference>
<comment type="similarity">
    <text evidence="1">Belongs to the leucine-binding protein family.</text>
</comment>